<feature type="non-terminal residue" evidence="2">
    <location>
        <position position="220"/>
    </location>
</feature>
<organism evidence="2">
    <name type="scientific">hydrothermal vent metagenome</name>
    <dbReference type="NCBI Taxonomy" id="652676"/>
    <lineage>
        <taxon>unclassified sequences</taxon>
        <taxon>metagenomes</taxon>
        <taxon>ecological metagenomes</taxon>
    </lineage>
</organism>
<sequence length="220" mass="25309">MRILLVEGSGRGFLNQYTHALSLGLHQAGHDVRLLTGARDELADWAIPFDKRACLKKGLLSWWCLRRQVRAFKPDVIHLQWVDSPLAALFFVRWARAKGIRVVYTPHNILPHERRWRSLPLFQALYHQVDRVVVRDRHLGWALEEILDTPQERLAYLPGSPNPLSFLKPPSLSLSELSKQKSPGEFRVLFFGHGCSRKGLQGLLEVLLSRNWPSSMHMVI</sequence>
<dbReference type="SUPFAM" id="SSF53756">
    <property type="entry name" value="UDP-Glycosyltransferase/glycogen phosphorylase"/>
    <property type="match status" value="1"/>
</dbReference>
<proteinExistence type="predicted"/>
<accession>A0A3B0XNT6</accession>
<feature type="domain" description="Glycosyltransferase subfamily 4-like N-terminal" evidence="1">
    <location>
        <begin position="15"/>
        <end position="158"/>
    </location>
</feature>
<evidence type="ECO:0000313" key="2">
    <source>
        <dbReference type="EMBL" id="VAW64822.1"/>
    </source>
</evidence>
<dbReference type="Pfam" id="PF13439">
    <property type="entry name" value="Glyco_transf_4"/>
    <property type="match status" value="1"/>
</dbReference>
<evidence type="ECO:0000259" key="1">
    <source>
        <dbReference type="Pfam" id="PF13439"/>
    </source>
</evidence>
<dbReference type="Gene3D" id="3.40.50.2000">
    <property type="entry name" value="Glycogen Phosphorylase B"/>
    <property type="match status" value="1"/>
</dbReference>
<protein>
    <recommendedName>
        <fullName evidence="1">Glycosyltransferase subfamily 4-like N-terminal domain-containing protein</fullName>
    </recommendedName>
</protein>
<dbReference type="AlphaFoldDB" id="A0A3B0XNT6"/>
<dbReference type="InterPro" id="IPR028098">
    <property type="entry name" value="Glyco_trans_4-like_N"/>
</dbReference>
<dbReference type="EMBL" id="UOFI01000057">
    <property type="protein sequence ID" value="VAW64822.1"/>
    <property type="molecule type" value="Genomic_DNA"/>
</dbReference>
<name>A0A3B0XNT6_9ZZZZ</name>
<gene>
    <name evidence="2" type="ORF">MNBD_GAMMA09-10</name>
</gene>
<reference evidence="2" key="1">
    <citation type="submission" date="2018-06" db="EMBL/GenBank/DDBJ databases">
        <authorList>
            <person name="Zhirakovskaya E."/>
        </authorList>
    </citation>
    <scope>NUCLEOTIDE SEQUENCE</scope>
</reference>